<keyword evidence="4" id="KW-1185">Reference proteome</keyword>
<dbReference type="Pfam" id="PF13649">
    <property type="entry name" value="Methyltransf_25"/>
    <property type="match status" value="1"/>
</dbReference>
<organism evidence="3 4">
    <name type="scientific">Deinococcus cavernae</name>
    <dbReference type="NCBI Taxonomy" id="2320857"/>
    <lineage>
        <taxon>Bacteria</taxon>
        <taxon>Thermotogati</taxon>
        <taxon>Deinococcota</taxon>
        <taxon>Deinococci</taxon>
        <taxon>Deinococcales</taxon>
        <taxon>Deinococcaceae</taxon>
        <taxon>Deinococcus</taxon>
    </lineage>
</organism>
<dbReference type="CDD" id="cd02440">
    <property type="entry name" value="AdoMet_MTases"/>
    <property type="match status" value="1"/>
</dbReference>
<evidence type="ECO:0000313" key="3">
    <source>
        <dbReference type="EMBL" id="RJF73863.1"/>
    </source>
</evidence>
<reference evidence="3 4" key="1">
    <citation type="submission" date="2018-09" db="EMBL/GenBank/DDBJ databases">
        <authorList>
            <person name="Zhu H."/>
        </authorList>
    </citation>
    <scope>NUCLEOTIDE SEQUENCE [LARGE SCALE GENOMIC DNA]</scope>
    <source>
        <strain evidence="3 4">K2S05-167</strain>
    </source>
</reference>
<dbReference type="SUPFAM" id="SSF53335">
    <property type="entry name" value="S-adenosyl-L-methionine-dependent methyltransferases"/>
    <property type="match status" value="1"/>
</dbReference>
<protein>
    <submittedName>
        <fullName evidence="3">Class I SAM-dependent methyltransferase</fullName>
    </submittedName>
</protein>
<keyword evidence="3" id="KW-0489">Methyltransferase</keyword>
<sequence>MPHLDLHYVDPRLVAQYDTDNGERDDLAYYAALAADLNARQIIDLGCGTGVLARRLADAGHQVWGIEPAPEMLAYAQKQPGAGRVVWLNADAGGLGDWQADLAVMTGNVAQVFLEDDAWLATLRHLHAALRPGGWVAFESRNPLAREWEEWTPEKTREVTPTAYGPLETWLEVLDVSGGRVHMRGRNIFQTTGEHLDVHSTLRFRTFDEITASLGQAGFRVQDVYGDWQRTPFTPPRRLMAFVAQRV</sequence>
<evidence type="ECO:0000259" key="2">
    <source>
        <dbReference type="Pfam" id="PF13649"/>
    </source>
</evidence>
<dbReference type="Proteomes" id="UP000286287">
    <property type="component" value="Unassembled WGS sequence"/>
</dbReference>
<evidence type="ECO:0000313" key="4">
    <source>
        <dbReference type="Proteomes" id="UP000286287"/>
    </source>
</evidence>
<proteinExistence type="predicted"/>
<accession>A0A418VCI2</accession>
<dbReference type="Gene3D" id="3.40.50.150">
    <property type="entry name" value="Vaccinia Virus protein VP39"/>
    <property type="match status" value="1"/>
</dbReference>
<gene>
    <name evidence="3" type="ORF">D3875_18350</name>
</gene>
<dbReference type="InterPro" id="IPR029063">
    <property type="entry name" value="SAM-dependent_MTases_sf"/>
</dbReference>
<name>A0A418VCI2_9DEIO</name>
<dbReference type="AlphaFoldDB" id="A0A418VCI2"/>
<dbReference type="GO" id="GO:0032259">
    <property type="term" value="P:methylation"/>
    <property type="evidence" value="ECO:0007669"/>
    <property type="project" value="UniProtKB-KW"/>
</dbReference>
<comment type="caution">
    <text evidence="3">The sequence shown here is derived from an EMBL/GenBank/DDBJ whole genome shotgun (WGS) entry which is preliminary data.</text>
</comment>
<dbReference type="PANTHER" id="PTHR43861">
    <property type="entry name" value="TRANS-ACONITATE 2-METHYLTRANSFERASE-RELATED"/>
    <property type="match status" value="1"/>
</dbReference>
<keyword evidence="1 3" id="KW-0808">Transferase</keyword>
<dbReference type="GO" id="GO:0008168">
    <property type="term" value="F:methyltransferase activity"/>
    <property type="evidence" value="ECO:0007669"/>
    <property type="project" value="UniProtKB-KW"/>
</dbReference>
<dbReference type="InterPro" id="IPR041698">
    <property type="entry name" value="Methyltransf_25"/>
</dbReference>
<feature type="domain" description="Methyltransferase" evidence="2">
    <location>
        <begin position="42"/>
        <end position="134"/>
    </location>
</feature>
<dbReference type="EMBL" id="QYUJ01000014">
    <property type="protein sequence ID" value="RJF73863.1"/>
    <property type="molecule type" value="Genomic_DNA"/>
</dbReference>
<evidence type="ECO:0000256" key="1">
    <source>
        <dbReference type="ARBA" id="ARBA00022679"/>
    </source>
</evidence>
<dbReference type="OrthoDB" id="9804312at2"/>